<evidence type="ECO:0000313" key="1">
    <source>
        <dbReference type="EMBL" id="CAI9279455.1"/>
    </source>
</evidence>
<gene>
    <name evidence="1" type="ORF">LSALG_LOCUS19254</name>
</gene>
<dbReference type="GO" id="GO:0005739">
    <property type="term" value="C:mitochondrion"/>
    <property type="evidence" value="ECO:0007669"/>
    <property type="project" value="TreeGrafter"/>
</dbReference>
<protein>
    <submittedName>
        <fullName evidence="1">Uncharacterized protein</fullName>
    </submittedName>
</protein>
<dbReference type="AlphaFoldDB" id="A0AA35YSJ4"/>
<sequence length="111" mass="12571">MESATGSLRILKLEMPAILRLFLSPISKKNYANRQPLLAALGRRQFSDYADDYAKRNYANNVSEYNTVIGSLTSQRRLKEPWNTGTSTILVIMAQTRLLELISSVLMPHVQ</sequence>
<dbReference type="Proteomes" id="UP001177003">
    <property type="component" value="Chromosome 4"/>
</dbReference>
<evidence type="ECO:0000313" key="2">
    <source>
        <dbReference type="Proteomes" id="UP001177003"/>
    </source>
</evidence>
<accession>A0AA35YSJ4</accession>
<organism evidence="1 2">
    <name type="scientific">Lactuca saligna</name>
    <name type="common">Willowleaf lettuce</name>
    <dbReference type="NCBI Taxonomy" id="75948"/>
    <lineage>
        <taxon>Eukaryota</taxon>
        <taxon>Viridiplantae</taxon>
        <taxon>Streptophyta</taxon>
        <taxon>Embryophyta</taxon>
        <taxon>Tracheophyta</taxon>
        <taxon>Spermatophyta</taxon>
        <taxon>Magnoliopsida</taxon>
        <taxon>eudicotyledons</taxon>
        <taxon>Gunneridae</taxon>
        <taxon>Pentapetalae</taxon>
        <taxon>asterids</taxon>
        <taxon>campanulids</taxon>
        <taxon>Asterales</taxon>
        <taxon>Asteraceae</taxon>
        <taxon>Cichorioideae</taxon>
        <taxon>Cichorieae</taxon>
        <taxon>Lactucinae</taxon>
        <taxon>Lactuca</taxon>
    </lineage>
</organism>
<proteinExistence type="predicted"/>
<name>A0AA35YSJ4_LACSI</name>
<reference evidence="1" key="1">
    <citation type="submission" date="2023-04" db="EMBL/GenBank/DDBJ databases">
        <authorList>
            <person name="Vijverberg K."/>
            <person name="Xiong W."/>
            <person name="Schranz E."/>
        </authorList>
    </citation>
    <scope>NUCLEOTIDE SEQUENCE</scope>
</reference>
<dbReference type="EMBL" id="OX465080">
    <property type="protein sequence ID" value="CAI9279455.1"/>
    <property type="molecule type" value="Genomic_DNA"/>
</dbReference>
<dbReference type="PANTHER" id="PTHR47801:SF1">
    <property type="entry name" value="OS05G0145600 PROTEIN"/>
    <property type="match status" value="1"/>
</dbReference>
<dbReference type="PANTHER" id="PTHR47801">
    <property type="entry name" value="OS05G0145600 PROTEIN"/>
    <property type="match status" value="1"/>
</dbReference>
<keyword evidence="2" id="KW-1185">Reference proteome</keyword>